<dbReference type="GO" id="GO:0042910">
    <property type="term" value="F:xenobiotic transmembrane transporter activity"/>
    <property type="evidence" value="ECO:0007669"/>
    <property type="project" value="InterPro"/>
</dbReference>
<keyword evidence="8 13" id="KW-0812">Transmembrane</keyword>
<dbReference type="InterPro" id="IPR048279">
    <property type="entry name" value="MdtK-like"/>
</dbReference>
<dbReference type="CDD" id="cd13138">
    <property type="entry name" value="MATE_yoeA_like"/>
    <property type="match status" value="1"/>
</dbReference>
<organism evidence="14 15">
    <name type="scientific">Candidatus Pullichristensenella stercorigallinarum</name>
    <dbReference type="NCBI Taxonomy" id="2840909"/>
    <lineage>
        <taxon>Bacteria</taxon>
        <taxon>Bacillati</taxon>
        <taxon>Bacillota</taxon>
        <taxon>Clostridia</taxon>
        <taxon>Candidatus Pullichristensenella</taxon>
    </lineage>
</organism>
<feature type="transmembrane region" description="Helical" evidence="13">
    <location>
        <begin position="136"/>
        <end position="156"/>
    </location>
</feature>
<evidence type="ECO:0000256" key="5">
    <source>
        <dbReference type="ARBA" id="ARBA00022448"/>
    </source>
</evidence>
<evidence type="ECO:0000256" key="7">
    <source>
        <dbReference type="ARBA" id="ARBA00022475"/>
    </source>
</evidence>
<evidence type="ECO:0000256" key="2">
    <source>
        <dbReference type="ARBA" id="ARBA00004651"/>
    </source>
</evidence>
<keyword evidence="11 13" id="KW-0472">Membrane</keyword>
<dbReference type="GO" id="GO:0006811">
    <property type="term" value="P:monoatomic ion transport"/>
    <property type="evidence" value="ECO:0007669"/>
    <property type="project" value="UniProtKB-KW"/>
</dbReference>
<keyword evidence="6" id="KW-0050">Antiport</keyword>
<feature type="transmembrane region" description="Helical" evidence="13">
    <location>
        <begin position="280"/>
        <end position="305"/>
    </location>
</feature>
<feature type="transmembrane region" description="Helical" evidence="13">
    <location>
        <begin position="196"/>
        <end position="216"/>
    </location>
</feature>
<evidence type="ECO:0000256" key="3">
    <source>
        <dbReference type="ARBA" id="ARBA00010199"/>
    </source>
</evidence>
<dbReference type="InterPro" id="IPR002528">
    <property type="entry name" value="MATE_fam"/>
</dbReference>
<dbReference type="Pfam" id="PF01554">
    <property type="entry name" value="MatE"/>
    <property type="match status" value="2"/>
</dbReference>
<dbReference type="PANTHER" id="PTHR43298:SF2">
    <property type="entry name" value="FMN_FAD EXPORTER YEEO-RELATED"/>
    <property type="match status" value="1"/>
</dbReference>
<keyword evidence="10" id="KW-0406">Ion transport</keyword>
<feature type="transmembrane region" description="Helical" evidence="13">
    <location>
        <begin position="168"/>
        <end position="190"/>
    </location>
</feature>
<accession>A0A9D0ZKA1</accession>
<feature type="transmembrane region" description="Helical" evidence="13">
    <location>
        <begin position="391"/>
        <end position="413"/>
    </location>
</feature>
<dbReference type="GO" id="GO:0005886">
    <property type="term" value="C:plasma membrane"/>
    <property type="evidence" value="ECO:0007669"/>
    <property type="project" value="UniProtKB-SubCell"/>
</dbReference>
<comment type="function">
    <text evidence="1">Multidrug efflux pump.</text>
</comment>
<feature type="transmembrane region" description="Helical" evidence="13">
    <location>
        <begin position="317"/>
        <end position="336"/>
    </location>
</feature>
<evidence type="ECO:0000313" key="14">
    <source>
        <dbReference type="EMBL" id="HIQ82003.1"/>
    </source>
</evidence>
<evidence type="ECO:0000256" key="8">
    <source>
        <dbReference type="ARBA" id="ARBA00022692"/>
    </source>
</evidence>
<feature type="transmembrane region" description="Helical" evidence="13">
    <location>
        <begin position="356"/>
        <end position="379"/>
    </location>
</feature>
<evidence type="ECO:0000256" key="13">
    <source>
        <dbReference type="SAM" id="Phobius"/>
    </source>
</evidence>
<feature type="transmembrane region" description="Helical" evidence="13">
    <location>
        <begin position="101"/>
        <end position="124"/>
    </location>
</feature>
<comment type="similarity">
    <text evidence="3">Belongs to the multi antimicrobial extrusion (MATE) (TC 2.A.66.1) family.</text>
</comment>
<evidence type="ECO:0000313" key="15">
    <source>
        <dbReference type="Proteomes" id="UP000824260"/>
    </source>
</evidence>
<comment type="caution">
    <text evidence="14">The sequence shown here is derived from an EMBL/GenBank/DDBJ whole genome shotgun (WGS) entry which is preliminary data.</text>
</comment>
<feature type="transmembrane region" description="Helical" evidence="13">
    <location>
        <begin position="236"/>
        <end position="260"/>
    </location>
</feature>
<feature type="transmembrane region" description="Helical" evidence="13">
    <location>
        <begin position="419"/>
        <end position="439"/>
    </location>
</feature>
<dbReference type="AlphaFoldDB" id="A0A9D0ZKA1"/>
<evidence type="ECO:0000256" key="1">
    <source>
        <dbReference type="ARBA" id="ARBA00003408"/>
    </source>
</evidence>
<keyword evidence="5" id="KW-0813">Transport</keyword>
<dbReference type="GO" id="GO:0015297">
    <property type="term" value="F:antiporter activity"/>
    <property type="evidence" value="ECO:0007669"/>
    <property type="project" value="UniProtKB-KW"/>
</dbReference>
<evidence type="ECO:0000256" key="9">
    <source>
        <dbReference type="ARBA" id="ARBA00022989"/>
    </source>
</evidence>
<dbReference type="InterPro" id="IPR050222">
    <property type="entry name" value="MATE_MdtK"/>
</dbReference>
<dbReference type="EMBL" id="DVFZ01000030">
    <property type="protein sequence ID" value="HIQ82003.1"/>
    <property type="molecule type" value="Genomic_DNA"/>
</dbReference>
<reference evidence="14" key="1">
    <citation type="submission" date="2020-10" db="EMBL/GenBank/DDBJ databases">
        <authorList>
            <person name="Gilroy R."/>
        </authorList>
    </citation>
    <scope>NUCLEOTIDE SEQUENCE</scope>
    <source>
        <strain evidence="14">ChiSjej6B24-2974</strain>
    </source>
</reference>
<comment type="subcellular location">
    <subcellularLocation>
        <location evidence="2">Cell membrane</location>
        <topology evidence="2">Multi-pass membrane protein</topology>
    </subcellularLocation>
</comment>
<dbReference type="NCBIfam" id="TIGR00797">
    <property type="entry name" value="matE"/>
    <property type="match status" value="1"/>
</dbReference>
<evidence type="ECO:0000256" key="4">
    <source>
        <dbReference type="ARBA" id="ARBA00020268"/>
    </source>
</evidence>
<keyword evidence="9 13" id="KW-1133">Transmembrane helix</keyword>
<name>A0A9D0ZKA1_9FIRM</name>
<reference evidence="14" key="2">
    <citation type="journal article" date="2021" name="PeerJ">
        <title>Extensive microbial diversity within the chicken gut microbiome revealed by metagenomics and culture.</title>
        <authorList>
            <person name="Gilroy R."/>
            <person name="Ravi A."/>
            <person name="Getino M."/>
            <person name="Pursley I."/>
            <person name="Horton D.L."/>
            <person name="Alikhan N.F."/>
            <person name="Baker D."/>
            <person name="Gharbi K."/>
            <person name="Hall N."/>
            <person name="Watson M."/>
            <person name="Adriaenssens E.M."/>
            <person name="Foster-Nyarko E."/>
            <person name="Jarju S."/>
            <person name="Secka A."/>
            <person name="Antonio M."/>
            <person name="Oren A."/>
            <person name="Chaudhuri R.R."/>
            <person name="La Ragione R."/>
            <person name="Hildebrand F."/>
            <person name="Pallen M.J."/>
        </authorList>
    </citation>
    <scope>NUCLEOTIDE SEQUENCE</scope>
    <source>
        <strain evidence="14">ChiSjej6B24-2974</strain>
    </source>
</reference>
<keyword evidence="7" id="KW-1003">Cell membrane</keyword>
<evidence type="ECO:0000256" key="6">
    <source>
        <dbReference type="ARBA" id="ARBA00022449"/>
    </source>
</evidence>
<sequence>MRSAGKNMTAGNPLRLILALSLPLMVANAFQQLYTVADTAIVGSFLGLNALAALGAVDWFNWMMLSIVQGLAQGFSVRMARQFGAGDHAALRRTIGNACTLSLICAVALTACAQGLTPFVLRVLQTPEEIMGMSLAYIRIIFWGLPVVLAFNLFSAMLRAVGDGKTPLVAMMIACAVNIGLDLLFVSPLGMGVEGAAIATVIAQACSALICLRMLLRTGLLRLEREDMRPDGKLCLNLLALGIPVAAQNMIISVGGMIVQRVVNSFDVVFVAGYTAANKLYGVLEIAATSFGYAMTVYVGQNLGVGDYGRIRKGVRAGAVAGVITSLLICAAMLLFGRGILSGFITSQNPLEAERALSYAVQFLRAMSVCLPVLYILHIVRSSLQGLGDTLFPMFSGLAELAMRVGAALFLPAVMGYEAVFWGEVLAWAGADVILLLSYRAHSRRFPVAGRGQALPAEEI</sequence>
<evidence type="ECO:0000256" key="10">
    <source>
        <dbReference type="ARBA" id="ARBA00023065"/>
    </source>
</evidence>
<evidence type="ECO:0000256" key="11">
    <source>
        <dbReference type="ARBA" id="ARBA00023136"/>
    </source>
</evidence>
<protein>
    <recommendedName>
        <fullName evidence="4">Probable multidrug resistance protein NorM</fullName>
    </recommendedName>
    <alternativeName>
        <fullName evidence="12">Multidrug-efflux transporter</fullName>
    </alternativeName>
</protein>
<dbReference type="PIRSF" id="PIRSF006603">
    <property type="entry name" value="DinF"/>
    <property type="match status" value="1"/>
</dbReference>
<gene>
    <name evidence="14" type="ORF">IAA52_02755</name>
</gene>
<proteinExistence type="inferred from homology"/>
<evidence type="ECO:0000256" key="12">
    <source>
        <dbReference type="ARBA" id="ARBA00031636"/>
    </source>
</evidence>
<dbReference type="Proteomes" id="UP000824260">
    <property type="component" value="Unassembled WGS sequence"/>
</dbReference>
<dbReference type="PANTHER" id="PTHR43298">
    <property type="entry name" value="MULTIDRUG RESISTANCE PROTEIN NORM-RELATED"/>
    <property type="match status" value="1"/>
</dbReference>